<feature type="transmembrane region" description="Helical" evidence="5">
    <location>
        <begin position="203"/>
        <end position="223"/>
    </location>
</feature>
<reference evidence="7 8" key="1">
    <citation type="submission" date="2017-11" db="EMBL/GenBank/DDBJ databases">
        <title>Genomic Encyclopedia of Archaeal and Bacterial Type Strains, Phase II (KMG-II): From Individual Species to Whole Genera.</title>
        <authorList>
            <person name="Goeker M."/>
        </authorList>
    </citation>
    <scope>NUCLEOTIDE SEQUENCE [LARGE SCALE GENOMIC DNA]</scope>
    <source>
        <strain evidence="7 8">DSM 27393</strain>
    </source>
</reference>
<feature type="transmembrane region" description="Helical" evidence="5">
    <location>
        <begin position="434"/>
        <end position="453"/>
    </location>
</feature>
<dbReference type="PRINTS" id="PR01036">
    <property type="entry name" value="TCRTETB"/>
</dbReference>
<accession>A0A2M9CJB0</accession>
<dbReference type="Pfam" id="PF07690">
    <property type="entry name" value="MFS_1"/>
    <property type="match status" value="1"/>
</dbReference>
<evidence type="ECO:0000256" key="3">
    <source>
        <dbReference type="ARBA" id="ARBA00022989"/>
    </source>
</evidence>
<gene>
    <name evidence="7" type="ORF">CLV46_1547</name>
</gene>
<keyword evidence="3 5" id="KW-1133">Transmembrane helix</keyword>
<comment type="caution">
    <text evidence="7">The sequence shown here is derived from an EMBL/GenBank/DDBJ whole genome shotgun (WGS) entry which is preliminary data.</text>
</comment>
<dbReference type="PANTHER" id="PTHR42718">
    <property type="entry name" value="MAJOR FACILITATOR SUPERFAMILY MULTIDRUG TRANSPORTER MFSC"/>
    <property type="match status" value="1"/>
</dbReference>
<dbReference type="Gene3D" id="1.20.1720.10">
    <property type="entry name" value="Multidrug resistance protein D"/>
    <property type="match status" value="1"/>
</dbReference>
<evidence type="ECO:0000256" key="5">
    <source>
        <dbReference type="SAM" id="Phobius"/>
    </source>
</evidence>
<evidence type="ECO:0000256" key="4">
    <source>
        <dbReference type="ARBA" id="ARBA00023136"/>
    </source>
</evidence>
<feature type="domain" description="Major facilitator superfamily (MFS) profile" evidence="6">
    <location>
        <begin position="18"/>
        <end position="457"/>
    </location>
</feature>
<dbReference type="EMBL" id="PGFF01000001">
    <property type="protein sequence ID" value="PJJ71987.1"/>
    <property type="molecule type" value="Genomic_DNA"/>
</dbReference>
<feature type="transmembrane region" description="Helical" evidence="5">
    <location>
        <begin position="302"/>
        <end position="324"/>
    </location>
</feature>
<dbReference type="Proteomes" id="UP000228758">
    <property type="component" value="Unassembled WGS sequence"/>
</dbReference>
<dbReference type="InterPro" id="IPR036259">
    <property type="entry name" value="MFS_trans_sf"/>
</dbReference>
<name>A0A2M9CJB0_9MICO</name>
<keyword evidence="4 5" id="KW-0472">Membrane</keyword>
<feature type="transmembrane region" description="Helical" evidence="5">
    <location>
        <begin position="17"/>
        <end position="44"/>
    </location>
</feature>
<feature type="transmembrane region" description="Helical" evidence="5">
    <location>
        <begin position="171"/>
        <end position="191"/>
    </location>
</feature>
<organism evidence="7 8">
    <name type="scientific">Diaminobutyricimonas aerilata</name>
    <dbReference type="NCBI Taxonomy" id="1162967"/>
    <lineage>
        <taxon>Bacteria</taxon>
        <taxon>Bacillati</taxon>
        <taxon>Actinomycetota</taxon>
        <taxon>Actinomycetes</taxon>
        <taxon>Micrococcales</taxon>
        <taxon>Microbacteriaceae</taxon>
        <taxon>Diaminobutyricimonas</taxon>
    </lineage>
</organism>
<dbReference type="PROSITE" id="PS50850">
    <property type="entry name" value="MFS"/>
    <property type="match status" value="1"/>
</dbReference>
<keyword evidence="2 5" id="KW-0812">Transmembrane</keyword>
<proteinExistence type="predicted"/>
<dbReference type="Gene3D" id="1.20.1250.20">
    <property type="entry name" value="MFS general substrate transporter like domains"/>
    <property type="match status" value="1"/>
</dbReference>
<dbReference type="InterPro" id="IPR011701">
    <property type="entry name" value="MFS"/>
</dbReference>
<dbReference type="RefSeq" id="WP_100364231.1">
    <property type="nucleotide sequence ID" value="NZ_PGFF01000001.1"/>
</dbReference>
<feature type="transmembrane region" description="Helical" evidence="5">
    <location>
        <begin position="113"/>
        <end position="131"/>
    </location>
</feature>
<dbReference type="InterPro" id="IPR020846">
    <property type="entry name" value="MFS_dom"/>
</dbReference>
<feature type="transmembrane region" description="Helical" evidence="5">
    <location>
        <begin position="56"/>
        <end position="75"/>
    </location>
</feature>
<evidence type="ECO:0000256" key="1">
    <source>
        <dbReference type="ARBA" id="ARBA00004651"/>
    </source>
</evidence>
<feature type="transmembrane region" description="Helical" evidence="5">
    <location>
        <begin position="401"/>
        <end position="422"/>
    </location>
</feature>
<dbReference type="SUPFAM" id="SSF103473">
    <property type="entry name" value="MFS general substrate transporter"/>
    <property type="match status" value="1"/>
</dbReference>
<feature type="transmembrane region" description="Helical" evidence="5">
    <location>
        <begin position="82"/>
        <end position="101"/>
    </location>
</feature>
<evidence type="ECO:0000259" key="6">
    <source>
        <dbReference type="PROSITE" id="PS50850"/>
    </source>
</evidence>
<feature type="transmembrane region" description="Helical" evidence="5">
    <location>
        <begin position="368"/>
        <end position="389"/>
    </location>
</feature>
<feature type="transmembrane region" description="Helical" evidence="5">
    <location>
        <begin position="235"/>
        <end position="252"/>
    </location>
</feature>
<sequence length="475" mass="49529">MSETPSTATGTTRQQRLVLAIAILASFASFLDGTLVNVALPAIADDLGGGLTVQQWVVDAYLITLGSLILVAGSVSDVLGRLTVLRIGLVGFGVTSVMIAAAPTPEFLAVSRALQGVAGALLVPSSLALITSNFRDAAQAKAIGAWTAWTSAAILGGPVVGGLFIDYLSWRWAFLINVLPVALTLLLMARLTQRDERRAGVSIDYAGAVLATLGLAGTVFALIEQGNLGWAHPAIWLPFTLGVLLFAGFLVRQRRAAEPLMPLNLFTVRNFGWGNLATFFIYAALSLSGFVITVFLQQTAGYGATAAGLVMIPSTIIMIVLSSYFGKLSGRYGPRIFMTFGPLLAAAGFALMLGAGERVDYWTQLLPGVLAFGLGLTATVAPLTSAILGAIETERSGIASAVNNAVARVAGLIAIAFLGVIVGERLDVEGFQRGLWTAIALMVIGGVVSWLGIRTPRAPDDAVPSGEQARAAEGQ</sequence>
<feature type="transmembrane region" description="Helical" evidence="5">
    <location>
        <begin position="143"/>
        <end position="165"/>
    </location>
</feature>
<keyword evidence="8" id="KW-1185">Reference proteome</keyword>
<comment type="subcellular location">
    <subcellularLocation>
        <location evidence="1">Cell membrane</location>
        <topology evidence="1">Multi-pass membrane protein</topology>
    </subcellularLocation>
</comment>
<dbReference type="GO" id="GO:0005886">
    <property type="term" value="C:plasma membrane"/>
    <property type="evidence" value="ECO:0007669"/>
    <property type="project" value="UniProtKB-SubCell"/>
</dbReference>
<feature type="transmembrane region" description="Helical" evidence="5">
    <location>
        <begin position="336"/>
        <end position="356"/>
    </location>
</feature>
<dbReference type="PANTHER" id="PTHR42718:SF42">
    <property type="entry name" value="EXPORT PROTEIN"/>
    <property type="match status" value="1"/>
</dbReference>
<evidence type="ECO:0000313" key="8">
    <source>
        <dbReference type="Proteomes" id="UP000228758"/>
    </source>
</evidence>
<evidence type="ECO:0000256" key="2">
    <source>
        <dbReference type="ARBA" id="ARBA00022692"/>
    </source>
</evidence>
<protein>
    <submittedName>
        <fullName evidence="7">EmrB/QacA subfamily drug resistance transporter</fullName>
    </submittedName>
</protein>
<evidence type="ECO:0000313" key="7">
    <source>
        <dbReference type="EMBL" id="PJJ71987.1"/>
    </source>
</evidence>
<feature type="transmembrane region" description="Helical" evidence="5">
    <location>
        <begin position="273"/>
        <end position="296"/>
    </location>
</feature>
<dbReference type="CDD" id="cd17321">
    <property type="entry name" value="MFS_MMR_MDR_like"/>
    <property type="match status" value="1"/>
</dbReference>
<dbReference type="AlphaFoldDB" id="A0A2M9CJB0"/>
<dbReference type="OrthoDB" id="7375466at2"/>
<dbReference type="GO" id="GO:0022857">
    <property type="term" value="F:transmembrane transporter activity"/>
    <property type="evidence" value="ECO:0007669"/>
    <property type="project" value="InterPro"/>
</dbReference>